<proteinExistence type="predicted"/>
<dbReference type="Gene3D" id="3.10.100.10">
    <property type="entry name" value="Mannose-Binding Protein A, subunit A"/>
    <property type="match status" value="2"/>
</dbReference>
<keyword evidence="2" id="KW-1185">Reference proteome</keyword>
<dbReference type="SMART" id="SM00034">
    <property type="entry name" value="CLECT"/>
    <property type="match status" value="2"/>
</dbReference>
<name>A0A914PU71_9BILA</name>
<evidence type="ECO:0000259" key="1">
    <source>
        <dbReference type="PROSITE" id="PS50041"/>
    </source>
</evidence>
<dbReference type="InterPro" id="IPR001304">
    <property type="entry name" value="C-type_lectin-like"/>
</dbReference>
<dbReference type="Pfam" id="PF00059">
    <property type="entry name" value="Lectin_C"/>
    <property type="match status" value="2"/>
</dbReference>
<dbReference type="InterPro" id="IPR050111">
    <property type="entry name" value="C-type_lectin/snaclec_domain"/>
</dbReference>
<protein>
    <submittedName>
        <fullName evidence="3">C-type lectin domain-containing protein</fullName>
    </submittedName>
</protein>
<accession>A0A914PU71</accession>
<feature type="domain" description="C-type lectin" evidence="1">
    <location>
        <begin position="1"/>
        <end position="86"/>
    </location>
</feature>
<dbReference type="WBParaSite" id="PDA_v2.g2228.t1">
    <property type="protein sequence ID" value="PDA_v2.g2228.t1"/>
    <property type="gene ID" value="PDA_v2.g2228"/>
</dbReference>
<feature type="domain" description="C-type lectin" evidence="1">
    <location>
        <begin position="116"/>
        <end position="237"/>
    </location>
</feature>
<dbReference type="SUPFAM" id="SSF56436">
    <property type="entry name" value="C-type lectin-like"/>
    <property type="match status" value="2"/>
</dbReference>
<dbReference type="PROSITE" id="PS50041">
    <property type="entry name" value="C_TYPE_LECTIN_2"/>
    <property type="match status" value="2"/>
</dbReference>
<dbReference type="Proteomes" id="UP000887578">
    <property type="component" value="Unplaced"/>
</dbReference>
<reference evidence="3" key="1">
    <citation type="submission" date="2022-11" db="UniProtKB">
        <authorList>
            <consortium name="WormBaseParasite"/>
        </authorList>
    </citation>
    <scope>IDENTIFICATION</scope>
</reference>
<dbReference type="InterPro" id="IPR016186">
    <property type="entry name" value="C-type_lectin-like/link_sf"/>
</dbReference>
<dbReference type="AlphaFoldDB" id="A0A914PU71"/>
<evidence type="ECO:0000313" key="2">
    <source>
        <dbReference type="Proteomes" id="UP000887578"/>
    </source>
</evidence>
<dbReference type="CDD" id="cd00037">
    <property type="entry name" value="CLECT"/>
    <property type="match status" value="1"/>
</dbReference>
<dbReference type="InterPro" id="IPR016187">
    <property type="entry name" value="CTDL_fold"/>
</dbReference>
<sequence length="250" mass="28570">MLDNVFLSGEASTFFTDSASADFWIGANKLFIPGNWSWLDKSDFDFTDWDKDQPQYTSGFDCVSIFMNGGKWKANDCYIQKPFVCEFKEVTPSTTTLATTKTTTKPSSCQPSWTYYNGFCYKVFDSETWLNAQERCKVDNANLTSIHTLEENLFIANLAYYQGVDGCDWHQQAWIGLFTEDKNAHWNWTDGTPYDYAKWMVGHPNPPEMNQNCGYIFLASCGTYQIKMGDFDNAPCSSVLSRFVCKKLPN</sequence>
<evidence type="ECO:0000313" key="3">
    <source>
        <dbReference type="WBParaSite" id="PDA_v2.g2228.t1"/>
    </source>
</evidence>
<dbReference type="PANTHER" id="PTHR22803">
    <property type="entry name" value="MANNOSE, PHOSPHOLIPASE, LECTIN RECEPTOR RELATED"/>
    <property type="match status" value="1"/>
</dbReference>
<organism evidence="2 3">
    <name type="scientific">Panagrolaimus davidi</name>
    <dbReference type="NCBI Taxonomy" id="227884"/>
    <lineage>
        <taxon>Eukaryota</taxon>
        <taxon>Metazoa</taxon>
        <taxon>Ecdysozoa</taxon>
        <taxon>Nematoda</taxon>
        <taxon>Chromadorea</taxon>
        <taxon>Rhabditida</taxon>
        <taxon>Tylenchina</taxon>
        <taxon>Panagrolaimomorpha</taxon>
        <taxon>Panagrolaimoidea</taxon>
        <taxon>Panagrolaimidae</taxon>
        <taxon>Panagrolaimus</taxon>
    </lineage>
</organism>